<organism evidence="2 3">
    <name type="scientific">Sclerotinia nivalis</name>
    <dbReference type="NCBI Taxonomy" id="352851"/>
    <lineage>
        <taxon>Eukaryota</taxon>
        <taxon>Fungi</taxon>
        <taxon>Dikarya</taxon>
        <taxon>Ascomycota</taxon>
        <taxon>Pezizomycotina</taxon>
        <taxon>Leotiomycetes</taxon>
        <taxon>Helotiales</taxon>
        <taxon>Sclerotiniaceae</taxon>
        <taxon>Sclerotinia</taxon>
    </lineage>
</organism>
<sequence length="107" mass="12483">MAWHMAYVWRFTCISMCGFKNYSHIHIFFFLVAIISFLLLFHIISMSVTIRDERILVGKIARAFLILFYFSYFQQHGKTAWNGLVGLAWLGFDVMLTMGWDGMDGKA</sequence>
<evidence type="ECO:0000313" key="2">
    <source>
        <dbReference type="EMBL" id="KAJ8060066.1"/>
    </source>
</evidence>
<feature type="transmembrane region" description="Helical" evidence="1">
    <location>
        <begin position="80"/>
        <end position="100"/>
    </location>
</feature>
<comment type="caution">
    <text evidence="2">The sequence shown here is derived from an EMBL/GenBank/DDBJ whole genome shotgun (WGS) entry which is preliminary data.</text>
</comment>
<evidence type="ECO:0000313" key="3">
    <source>
        <dbReference type="Proteomes" id="UP001152300"/>
    </source>
</evidence>
<dbReference type="EMBL" id="JAPEIS010000014">
    <property type="protein sequence ID" value="KAJ8060066.1"/>
    <property type="molecule type" value="Genomic_DNA"/>
</dbReference>
<evidence type="ECO:0000256" key="1">
    <source>
        <dbReference type="SAM" id="Phobius"/>
    </source>
</evidence>
<keyword evidence="1" id="KW-0472">Membrane</keyword>
<keyword evidence="3" id="KW-1185">Reference proteome</keyword>
<protein>
    <submittedName>
        <fullName evidence="2">Uncharacterized protein</fullName>
    </submittedName>
</protein>
<keyword evidence="1" id="KW-0812">Transmembrane</keyword>
<dbReference type="AlphaFoldDB" id="A0A9X0AC02"/>
<feature type="transmembrane region" description="Helical" evidence="1">
    <location>
        <begin position="25"/>
        <end position="44"/>
    </location>
</feature>
<name>A0A9X0AC02_9HELO</name>
<accession>A0A9X0AC02</accession>
<proteinExistence type="predicted"/>
<feature type="transmembrane region" description="Helical" evidence="1">
    <location>
        <begin position="56"/>
        <end position="74"/>
    </location>
</feature>
<keyword evidence="1" id="KW-1133">Transmembrane helix</keyword>
<gene>
    <name evidence="2" type="ORF">OCU04_011676</name>
</gene>
<dbReference type="Proteomes" id="UP001152300">
    <property type="component" value="Unassembled WGS sequence"/>
</dbReference>
<reference evidence="2" key="1">
    <citation type="submission" date="2022-11" db="EMBL/GenBank/DDBJ databases">
        <title>Genome Resource of Sclerotinia nivalis Strain SnTB1, a Plant Pathogen Isolated from American Ginseng.</title>
        <authorList>
            <person name="Fan S."/>
        </authorList>
    </citation>
    <scope>NUCLEOTIDE SEQUENCE</scope>
    <source>
        <strain evidence="2">SnTB1</strain>
    </source>
</reference>